<name>A0ABS5AMF1_9PSEU</name>
<evidence type="ECO:0000313" key="2">
    <source>
        <dbReference type="Proteomes" id="UP001519363"/>
    </source>
</evidence>
<dbReference type="Proteomes" id="UP001519363">
    <property type="component" value="Unassembled WGS sequence"/>
</dbReference>
<protein>
    <submittedName>
        <fullName evidence="1">Uncharacterized protein</fullName>
    </submittedName>
</protein>
<dbReference type="EMBL" id="JAGIOO010000001">
    <property type="protein sequence ID" value="MBP2476875.1"/>
    <property type="molecule type" value="Genomic_DNA"/>
</dbReference>
<organism evidence="1 2">
    <name type="scientific">Crossiella equi</name>
    <dbReference type="NCBI Taxonomy" id="130796"/>
    <lineage>
        <taxon>Bacteria</taxon>
        <taxon>Bacillati</taxon>
        <taxon>Actinomycetota</taxon>
        <taxon>Actinomycetes</taxon>
        <taxon>Pseudonocardiales</taxon>
        <taxon>Pseudonocardiaceae</taxon>
        <taxon>Crossiella</taxon>
    </lineage>
</organism>
<comment type="caution">
    <text evidence="1">The sequence shown here is derived from an EMBL/GenBank/DDBJ whole genome shotgun (WGS) entry which is preliminary data.</text>
</comment>
<gene>
    <name evidence="1" type="ORF">JOF53_005747</name>
</gene>
<sequence>MSPPDLIAVVDAAVAEAGGVRVDLAGAVRWLIALFHLHAYQGLCTLARKDAADALEVILRRPDLSTDMLFDYLTMLGPGGVVLHNQIVMLFDNRGTRESLVQAVRAA</sequence>
<proteinExistence type="predicted"/>
<reference evidence="1 2" key="1">
    <citation type="submission" date="2021-03" db="EMBL/GenBank/DDBJ databases">
        <title>Sequencing the genomes of 1000 actinobacteria strains.</title>
        <authorList>
            <person name="Klenk H.-P."/>
        </authorList>
    </citation>
    <scope>NUCLEOTIDE SEQUENCE [LARGE SCALE GENOMIC DNA]</scope>
    <source>
        <strain evidence="1 2">DSM 44580</strain>
    </source>
</reference>
<evidence type="ECO:0000313" key="1">
    <source>
        <dbReference type="EMBL" id="MBP2476875.1"/>
    </source>
</evidence>
<keyword evidence="2" id="KW-1185">Reference proteome</keyword>
<dbReference type="RefSeq" id="WP_158103642.1">
    <property type="nucleotide sequence ID" value="NZ_JAGIOO010000001.1"/>
</dbReference>
<accession>A0ABS5AMF1</accession>